<reference evidence="1 2" key="1">
    <citation type="journal article" date="2012" name="Genome Biol.">
        <title>Sequencing three crocodilian genomes to illuminate the evolution of archosaurs and amniotes.</title>
        <authorList>
            <person name="St John J.A."/>
            <person name="Braun E.L."/>
            <person name="Isberg S.R."/>
            <person name="Miles L.G."/>
            <person name="Chong A.Y."/>
            <person name="Gongora J."/>
            <person name="Dalzell P."/>
            <person name="Moran C."/>
            <person name="Bed'hom B."/>
            <person name="Abzhanov A."/>
            <person name="Burgess S.C."/>
            <person name="Cooksey A.M."/>
            <person name="Castoe T.A."/>
            <person name="Crawford N.G."/>
            <person name="Densmore L.D."/>
            <person name="Drew J.C."/>
            <person name="Edwards S.V."/>
            <person name="Faircloth B.C."/>
            <person name="Fujita M.K."/>
            <person name="Greenwold M.J."/>
            <person name="Hoffmann F.G."/>
            <person name="Howard J.M."/>
            <person name="Iguchi T."/>
            <person name="Janes D.E."/>
            <person name="Khan S.Y."/>
            <person name="Kohno S."/>
            <person name="de Koning A.J."/>
            <person name="Lance S.L."/>
            <person name="McCarthy F.M."/>
            <person name="McCormack J.E."/>
            <person name="Merchant M.E."/>
            <person name="Peterson D.G."/>
            <person name="Pollock D.D."/>
            <person name="Pourmand N."/>
            <person name="Raney B.J."/>
            <person name="Roessler K.A."/>
            <person name="Sanford J.R."/>
            <person name="Sawyer R.H."/>
            <person name="Schmidt C.J."/>
            <person name="Triplett E.W."/>
            <person name="Tuberville T.D."/>
            <person name="Venegas-Anaya M."/>
            <person name="Howard J.T."/>
            <person name="Jarvis E.D."/>
            <person name="Guillette L.J.Jr."/>
            <person name="Glenn T.C."/>
            <person name="Green R.E."/>
            <person name="Ray D.A."/>
        </authorList>
    </citation>
    <scope>NUCLEOTIDE SEQUENCE [LARGE SCALE GENOMIC DNA]</scope>
    <source>
        <strain evidence="1">KSC_2009_1</strain>
    </source>
</reference>
<dbReference type="AlphaFoldDB" id="A0A151MGH9"/>
<protein>
    <submittedName>
        <fullName evidence="1">Uncharacterized protein</fullName>
    </submittedName>
</protein>
<accession>A0A151MGH9</accession>
<evidence type="ECO:0000313" key="1">
    <source>
        <dbReference type="EMBL" id="KYO23624.1"/>
    </source>
</evidence>
<organism evidence="1 2">
    <name type="scientific">Alligator mississippiensis</name>
    <name type="common">American alligator</name>
    <dbReference type="NCBI Taxonomy" id="8496"/>
    <lineage>
        <taxon>Eukaryota</taxon>
        <taxon>Metazoa</taxon>
        <taxon>Chordata</taxon>
        <taxon>Craniata</taxon>
        <taxon>Vertebrata</taxon>
        <taxon>Euteleostomi</taxon>
        <taxon>Archelosauria</taxon>
        <taxon>Archosauria</taxon>
        <taxon>Crocodylia</taxon>
        <taxon>Alligatoridae</taxon>
        <taxon>Alligatorinae</taxon>
        <taxon>Alligator</taxon>
    </lineage>
</organism>
<gene>
    <name evidence="1" type="ORF">Y1Q_0002262</name>
</gene>
<keyword evidence="2" id="KW-1185">Reference proteome</keyword>
<name>A0A151MGH9_ALLMI</name>
<dbReference type="Proteomes" id="UP000050525">
    <property type="component" value="Unassembled WGS sequence"/>
</dbReference>
<proteinExistence type="predicted"/>
<comment type="caution">
    <text evidence="1">The sequence shown here is derived from an EMBL/GenBank/DDBJ whole genome shotgun (WGS) entry which is preliminary data.</text>
</comment>
<sequence>MRRTHHKEPLLLQGRAPNAVGRAVAFCSCCWSSREPKPRQAEQSSSKAYLKASPLRHFGHSERKQLGKSRAFNSRENCSPDLAFFTALDSVLTGVLK</sequence>
<dbReference type="EMBL" id="AKHW03006178">
    <property type="protein sequence ID" value="KYO23624.1"/>
    <property type="molecule type" value="Genomic_DNA"/>
</dbReference>
<evidence type="ECO:0000313" key="2">
    <source>
        <dbReference type="Proteomes" id="UP000050525"/>
    </source>
</evidence>